<dbReference type="GO" id="GO:0008757">
    <property type="term" value="F:S-adenosylmethionine-dependent methyltransferase activity"/>
    <property type="evidence" value="ECO:0007669"/>
    <property type="project" value="InterPro"/>
</dbReference>
<dbReference type="EMBL" id="JACHXA010000009">
    <property type="protein sequence ID" value="MBB3066625.1"/>
    <property type="molecule type" value="Genomic_DNA"/>
</dbReference>
<reference evidence="3 4" key="1">
    <citation type="submission" date="2020-08" db="EMBL/GenBank/DDBJ databases">
        <title>Genomic Encyclopedia of Type Strains, Phase III (KMG-III): the genomes of soil and plant-associated and newly described type strains.</title>
        <authorList>
            <person name="Whitman W."/>
        </authorList>
    </citation>
    <scope>NUCLEOTIDE SEQUENCE [LARGE SCALE GENOMIC DNA]</scope>
    <source>
        <strain evidence="3 4">CECT 8803</strain>
    </source>
</reference>
<organism evidence="3 4">
    <name type="scientific">Limibacillus halophilus</name>
    <dbReference type="NCBI Taxonomy" id="1579333"/>
    <lineage>
        <taxon>Bacteria</taxon>
        <taxon>Pseudomonadati</taxon>
        <taxon>Pseudomonadota</taxon>
        <taxon>Alphaproteobacteria</taxon>
        <taxon>Rhodospirillales</taxon>
        <taxon>Rhodovibrionaceae</taxon>
        <taxon>Limibacillus</taxon>
    </lineage>
</organism>
<dbReference type="AlphaFoldDB" id="A0A839T000"/>
<dbReference type="Proteomes" id="UP000581135">
    <property type="component" value="Unassembled WGS sequence"/>
</dbReference>
<dbReference type="Pfam" id="PF08241">
    <property type="entry name" value="Methyltransf_11"/>
    <property type="match status" value="1"/>
</dbReference>
<keyword evidence="3" id="KW-0489">Methyltransferase</keyword>
<dbReference type="Gene3D" id="3.40.50.150">
    <property type="entry name" value="Vaccinia Virus protein VP39"/>
    <property type="match status" value="1"/>
</dbReference>
<evidence type="ECO:0000313" key="4">
    <source>
        <dbReference type="Proteomes" id="UP000581135"/>
    </source>
</evidence>
<comment type="caution">
    <text evidence="3">The sequence shown here is derived from an EMBL/GenBank/DDBJ whole genome shotgun (WGS) entry which is preliminary data.</text>
</comment>
<gene>
    <name evidence="3" type="ORF">FHR98_002933</name>
</gene>
<feature type="domain" description="Methyltransferase type 11" evidence="2">
    <location>
        <begin position="42"/>
        <end position="129"/>
    </location>
</feature>
<keyword evidence="4" id="KW-1185">Reference proteome</keyword>
<proteinExistence type="predicted"/>
<dbReference type="InterPro" id="IPR029063">
    <property type="entry name" value="SAM-dependent_MTases_sf"/>
</dbReference>
<evidence type="ECO:0000313" key="3">
    <source>
        <dbReference type="EMBL" id="MBB3066625.1"/>
    </source>
</evidence>
<keyword evidence="3" id="KW-0808">Transferase</keyword>
<accession>A0A839T000</accession>
<evidence type="ECO:0000259" key="2">
    <source>
        <dbReference type="Pfam" id="PF08241"/>
    </source>
</evidence>
<evidence type="ECO:0000256" key="1">
    <source>
        <dbReference type="SAM" id="MobiDB-lite"/>
    </source>
</evidence>
<dbReference type="InterPro" id="IPR013216">
    <property type="entry name" value="Methyltransf_11"/>
</dbReference>
<name>A0A839T000_9PROT</name>
<dbReference type="GO" id="GO:0032259">
    <property type="term" value="P:methylation"/>
    <property type="evidence" value="ECO:0007669"/>
    <property type="project" value="UniProtKB-KW"/>
</dbReference>
<feature type="region of interest" description="Disordered" evidence="1">
    <location>
        <begin position="228"/>
        <end position="248"/>
    </location>
</feature>
<sequence length="248" mass="27816">MWADIIDLHEFYESDLGQVARHMVRRGIRKLWPDVKGKTVLGVGYATPYLRHYRSEADRVLAFMPAPQGVMAWPDEGPNAAALVEENALPLPDASVDRVLLVHGLESSQAQRGLLEEIWRVMAGDGRLLVVAPNRRGVWARSDRSPFGLGHPFSQNELSRLLRHHGFTPTARERALFVPPLRSRTLLHSAAAWERIGAQWCPRFSGIVLAEAGKQIWAVNARRAEETRRPFAAKMPQAVPTPRSEVTD</sequence>
<protein>
    <submittedName>
        <fullName evidence="3">SAM-dependent methyltransferase</fullName>
    </submittedName>
</protein>
<dbReference type="RefSeq" id="WP_183417450.1">
    <property type="nucleotide sequence ID" value="NZ_JACHXA010000009.1"/>
</dbReference>
<dbReference type="SUPFAM" id="SSF53335">
    <property type="entry name" value="S-adenosyl-L-methionine-dependent methyltransferases"/>
    <property type="match status" value="1"/>
</dbReference>